<protein>
    <recommendedName>
        <fullName evidence="2">CAAX prenyl protease 2/Lysostaphin resistance protein A-like domain-containing protein</fullName>
    </recommendedName>
</protein>
<dbReference type="GO" id="GO:0004175">
    <property type="term" value="F:endopeptidase activity"/>
    <property type="evidence" value="ECO:0007669"/>
    <property type="project" value="UniProtKB-ARBA"/>
</dbReference>
<feature type="transmembrane region" description="Helical" evidence="1">
    <location>
        <begin position="158"/>
        <end position="177"/>
    </location>
</feature>
<organism evidence="3 4">
    <name type="scientific">[Anoxybacillus] calidus</name>
    <dbReference type="NCBI Taxonomy" id="575178"/>
    <lineage>
        <taxon>Bacteria</taxon>
        <taxon>Bacillati</taxon>
        <taxon>Bacillota</taxon>
        <taxon>Bacilli</taxon>
        <taxon>Bacillales</taxon>
        <taxon>Anoxybacillaceae</taxon>
        <taxon>Paranoxybacillus</taxon>
    </lineage>
</organism>
<dbReference type="PANTHER" id="PTHR43592">
    <property type="entry name" value="CAAX AMINO TERMINAL PROTEASE"/>
    <property type="match status" value="1"/>
</dbReference>
<dbReference type="EMBL" id="JACDUU010000006">
    <property type="protein sequence ID" value="MBA2872179.1"/>
    <property type="molecule type" value="Genomic_DNA"/>
</dbReference>
<dbReference type="InterPro" id="IPR003675">
    <property type="entry name" value="Rce1/LyrA-like_dom"/>
</dbReference>
<keyword evidence="1" id="KW-0472">Membrane</keyword>
<dbReference type="Pfam" id="PF02517">
    <property type="entry name" value="Rce1-like"/>
    <property type="match status" value="1"/>
</dbReference>
<keyword evidence="1" id="KW-0812">Transmembrane</keyword>
<proteinExistence type="predicted"/>
<accession>A0A7V9Z169</accession>
<evidence type="ECO:0000313" key="4">
    <source>
        <dbReference type="Proteomes" id="UP000580891"/>
    </source>
</evidence>
<feature type="transmembrane region" description="Helical" evidence="1">
    <location>
        <begin position="20"/>
        <end position="42"/>
    </location>
</feature>
<gene>
    <name evidence="3" type="ORF">HNQ85_002488</name>
</gene>
<feature type="transmembrane region" description="Helical" evidence="1">
    <location>
        <begin position="183"/>
        <end position="200"/>
    </location>
</feature>
<dbReference type="RefSeq" id="WP_181537986.1">
    <property type="nucleotide sequence ID" value="NZ_JACDUU010000006.1"/>
</dbReference>
<dbReference type="AlphaFoldDB" id="A0A7V9Z169"/>
<feature type="domain" description="CAAX prenyl protease 2/Lysostaphin resistance protein A-like" evidence="2">
    <location>
        <begin position="126"/>
        <end position="219"/>
    </location>
</feature>
<keyword evidence="1" id="KW-1133">Transmembrane helix</keyword>
<evidence type="ECO:0000313" key="3">
    <source>
        <dbReference type="EMBL" id="MBA2872179.1"/>
    </source>
</evidence>
<name>A0A7V9Z169_9BACL</name>
<sequence length="223" mass="26286">MEPKLTLENQAKTSDVKAILLYLFLFYFAWSLKELWLVEYIHLFNETIAAFLTALVKISVWILPAWLYIKYYLNISPANYLKINVNVKKGVFWGGLLSLLLGLRFVFEVYVLHKQTFHFALPLDSYLNVFLLAGITEEIVFRGFILQEINKRMSFWKANVITALLFLVIHYAVWIYNGEFFDLWGHMYVFILGLIFGYVYRKTTSLWSVVILHSFHNLFVIIS</sequence>
<evidence type="ECO:0000259" key="2">
    <source>
        <dbReference type="Pfam" id="PF02517"/>
    </source>
</evidence>
<reference evidence="3 4" key="1">
    <citation type="submission" date="2020-07" db="EMBL/GenBank/DDBJ databases">
        <title>Genomic Encyclopedia of Type Strains, Phase IV (KMG-IV): sequencing the most valuable type-strain genomes for metagenomic binning, comparative biology and taxonomic classification.</title>
        <authorList>
            <person name="Goeker M."/>
        </authorList>
    </citation>
    <scope>NUCLEOTIDE SEQUENCE [LARGE SCALE GENOMIC DNA]</scope>
    <source>
        <strain evidence="3 4">DSM 25220</strain>
    </source>
</reference>
<keyword evidence="4" id="KW-1185">Reference proteome</keyword>
<evidence type="ECO:0000256" key="1">
    <source>
        <dbReference type="SAM" id="Phobius"/>
    </source>
</evidence>
<dbReference type="PANTHER" id="PTHR43592:SF15">
    <property type="entry name" value="CAAX AMINO TERMINAL PROTEASE FAMILY PROTEIN"/>
    <property type="match status" value="1"/>
</dbReference>
<feature type="transmembrane region" description="Helical" evidence="1">
    <location>
        <begin position="125"/>
        <end position="146"/>
    </location>
</feature>
<dbReference type="Proteomes" id="UP000580891">
    <property type="component" value="Unassembled WGS sequence"/>
</dbReference>
<feature type="transmembrane region" description="Helical" evidence="1">
    <location>
        <begin position="90"/>
        <end position="113"/>
    </location>
</feature>
<feature type="transmembrane region" description="Helical" evidence="1">
    <location>
        <begin position="48"/>
        <end position="69"/>
    </location>
</feature>
<dbReference type="GO" id="GO:0080120">
    <property type="term" value="P:CAAX-box protein maturation"/>
    <property type="evidence" value="ECO:0007669"/>
    <property type="project" value="UniProtKB-ARBA"/>
</dbReference>
<comment type="caution">
    <text evidence="3">The sequence shown here is derived from an EMBL/GenBank/DDBJ whole genome shotgun (WGS) entry which is preliminary data.</text>
</comment>